<proteinExistence type="predicted"/>
<dbReference type="InterPro" id="IPR025232">
    <property type="entry name" value="DUF4174"/>
</dbReference>
<organism evidence="4 5">
    <name type="scientific">Seohaeicola saemankumensis</name>
    <dbReference type="NCBI Taxonomy" id="481181"/>
    <lineage>
        <taxon>Bacteria</taxon>
        <taxon>Pseudomonadati</taxon>
        <taxon>Pseudomonadota</taxon>
        <taxon>Alphaproteobacteria</taxon>
        <taxon>Rhodobacterales</taxon>
        <taxon>Roseobacteraceae</taxon>
        <taxon>Seohaeicola</taxon>
    </lineage>
</organism>
<dbReference type="RefSeq" id="WP_380788364.1">
    <property type="nucleotide sequence ID" value="NZ_JBHTKR010000001.1"/>
</dbReference>
<dbReference type="EMBL" id="JBHTKR010000001">
    <property type="protein sequence ID" value="MFD1193264.1"/>
    <property type="molecule type" value="Genomic_DNA"/>
</dbReference>
<sequence length="198" mass="22353">MTNDPKRKNLSDHRPAPVTRSLRSKNFRTTCRKPFAFGLAPPISDRTGGHMKTIFALVIAGLLAFPAGAADTAEGQPTLPVVEDNDVDLSEFLWTKRPIVVFADTPNDPRFIEQMNFLNADIPALLLRDIVVLTDTDPAARSDLRRKLRPRGFMLVLIDKDGGVKLRKPAPWDMREITRSIDKWPTRQQEIRENLGKE</sequence>
<dbReference type="Proteomes" id="UP001597151">
    <property type="component" value="Unassembled WGS sequence"/>
</dbReference>
<keyword evidence="5" id="KW-1185">Reference proteome</keyword>
<dbReference type="Pfam" id="PF13778">
    <property type="entry name" value="DUF4174"/>
    <property type="match status" value="1"/>
</dbReference>
<evidence type="ECO:0000256" key="2">
    <source>
        <dbReference type="SAM" id="MobiDB-lite"/>
    </source>
</evidence>
<evidence type="ECO:0000313" key="4">
    <source>
        <dbReference type="EMBL" id="MFD1193264.1"/>
    </source>
</evidence>
<evidence type="ECO:0000313" key="5">
    <source>
        <dbReference type="Proteomes" id="UP001597151"/>
    </source>
</evidence>
<name>A0ABW3T808_9RHOB</name>
<feature type="region of interest" description="Disordered" evidence="2">
    <location>
        <begin position="1"/>
        <end position="23"/>
    </location>
</feature>
<feature type="compositionally biased region" description="Basic and acidic residues" evidence="2">
    <location>
        <begin position="1"/>
        <end position="15"/>
    </location>
</feature>
<protein>
    <submittedName>
        <fullName evidence="4">DUF4174 domain-containing protein</fullName>
    </submittedName>
</protein>
<evidence type="ECO:0000259" key="3">
    <source>
        <dbReference type="Pfam" id="PF13778"/>
    </source>
</evidence>
<comment type="caution">
    <text evidence="4">The sequence shown here is derived from an EMBL/GenBank/DDBJ whole genome shotgun (WGS) entry which is preliminary data.</text>
</comment>
<gene>
    <name evidence="4" type="ORF">ACFQ3C_01100</name>
</gene>
<accession>A0ABW3T808</accession>
<keyword evidence="1" id="KW-0732">Signal</keyword>
<evidence type="ECO:0000256" key="1">
    <source>
        <dbReference type="ARBA" id="ARBA00022729"/>
    </source>
</evidence>
<reference evidence="5" key="1">
    <citation type="journal article" date="2019" name="Int. J. Syst. Evol. Microbiol.">
        <title>The Global Catalogue of Microorganisms (GCM) 10K type strain sequencing project: providing services to taxonomists for standard genome sequencing and annotation.</title>
        <authorList>
            <consortium name="The Broad Institute Genomics Platform"/>
            <consortium name="The Broad Institute Genome Sequencing Center for Infectious Disease"/>
            <person name="Wu L."/>
            <person name="Ma J."/>
        </authorList>
    </citation>
    <scope>NUCLEOTIDE SEQUENCE [LARGE SCALE GENOMIC DNA]</scope>
    <source>
        <strain evidence="5">CCUG 55328</strain>
    </source>
</reference>
<feature type="domain" description="DUF4174" evidence="3">
    <location>
        <begin position="89"/>
        <end position="190"/>
    </location>
</feature>